<dbReference type="EMBL" id="NJHN03000037">
    <property type="protein sequence ID" value="KAH9422082.1"/>
    <property type="molecule type" value="Genomic_DNA"/>
</dbReference>
<evidence type="ECO:0000313" key="2">
    <source>
        <dbReference type="EMBL" id="KAH9422082.1"/>
    </source>
</evidence>
<organism evidence="2 3">
    <name type="scientific">Dermatophagoides pteronyssinus</name>
    <name type="common">European house dust mite</name>
    <dbReference type="NCBI Taxonomy" id="6956"/>
    <lineage>
        <taxon>Eukaryota</taxon>
        <taxon>Metazoa</taxon>
        <taxon>Ecdysozoa</taxon>
        <taxon>Arthropoda</taxon>
        <taxon>Chelicerata</taxon>
        <taxon>Arachnida</taxon>
        <taxon>Acari</taxon>
        <taxon>Acariformes</taxon>
        <taxon>Sarcoptiformes</taxon>
        <taxon>Astigmata</taxon>
        <taxon>Psoroptidia</taxon>
        <taxon>Analgoidea</taxon>
        <taxon>Pyroglyphidae</taxon>
        <taxon>Dermatophagoidinae</taxon>
        <taxon>Dermatophagoides</taxon>
    </lineage>
</organism>
<feature type="transmembrane region" description="Helical" evidence="1">
    <location>
        <begin position="95"/>
        <end position="117"/>
    </location>
</feature>
<evidence type="ECO:0000256" key="1">
    <source>
        <dbReference type="SAM" id="Phobius"/>
    </source>
</evidence>
<sequence>MKISKFPNPYDAHADHIHIHLMEFFLYLLISFYNGGGDEGIYYNLKKKLTSANVFSSNSDGHSLLLLPVDSMMAVTLDILFGHSLSSSFLNVLNLILVSFSIGFSSYSLSSSSFVCLKIGIRFKS</sequence>
<evidence type="ECO:0000313" key="3">
    <source>
        <dbReference type="Proteomes" id="UP000887458"/>
    </source>
</evidence>
<protein>
    <submittedName>
        <fullName evidence="2">Uncharacterized protein</fullName>
    </submittedName>
</protein>
<comment type="caution">
    <text evidence="2">The sequence shown here is derived from an EMBL/GenBank/DDBJ whole genome shotgun (WGS) entry which is preliminary data.</text>
</comment>
<dbReference type="Proteomes" id="UP000887458">
    <property type="component" value="Unassembled WGS sequence"/>
</dbReference>
<keyword evidence="1" id="KW-0472">Membrane</keyword>
<gene>
    <name evidence="2" type="ORF">DERP_002374</name>
</gene>
<feature type="transmembrane region" description="Helical" evidence="1">
    <location>
        <begin position="64"/>
        <end position="83"/>
    </location>
</feature>
<name>A0ABQ8JI16_DERPT</name>
<reference evidence="2 3" key="1">
    <citation type="journal article" date="2018" name="J. Allergy Clin. Immunol.">
        <title>High-quality assembly of Dermatophagoides pteronyssinus genome and transcriptome reveals a wide range of novel allergens.</title>
        <authorList>
            <person name="Liu X.Y."/>
            <person name="Yang K.Y."/>
            <person name="Wang M.Q."/>
            <person name="Kwok J.S."/>
            <person name="Zeng X."/>
            <person name="Yang Z."/>
            <person name="Xiao X.J."/>
            <person name="Lau C.P."/>
            <person name="Li Y."/>
            <person name="Huang Z.M."/>
            <person name="Ba J.G."/>
            <person name="Yim A.K."/>
            <person name="Ouyang C.Y."/>
            <person name="Ngai S.M."/>
            <person name="Chan T.F."/>
            <person name="Leung E.L."/>
            <person name="Liu L."/>
            <person name="Liu Z.G."/>
            <person name="Tsui S.K."/>
        </authorList>
    </citation>
    <scope>NUCLEOTIDE SEQUENCE [LARGE SCALE GENOMIC DNA]</scope>
    <source>
        <strain evidence="2">Derp</strain>
    </source>
</reference>
<reference evidence="2 3" key="2">
    <citation type="journal article" date="2022" name="Mol. Biol. Evol.">
        <title>Comparative Genomics Reveals Insights into the Divergent Evolution of Astigmatic Mites and Household Pest Adaptations.</title>
        <authorList>
            <person name="Xiong Q."/>
            <person name="Wan A.T."/>
            <person name="Liu X."/>
            <person name="Fung C.S."/>
            <person name="Xiao X."/>
            <person name="Malainual N."/>
            <person name="Hou J."/>
            <person name="Wang L."/>
            <person name="Wang M."/>
            <person name="Yang K.Y."/>
            <person name="Cui Y."/>
            <person name="Leung E.L."/>
            <person name="Nong W."/>
            <person name="Shin S.K."/>
            <person name="Au S.W."/>
            <person name="Jeong K.Y."/>
            <person name="Chew F.T."/>
            <person name="Hui J.H."/>
            <person name="Leung T.F."/>
            <person name="Tungtrongchitr A."/>
            <person name="Zhong N."/>
            <person name="Liu Z."/>
            <person name="Tsui S.K."/>
        </authorList>
    </citation>
    <scope>NUCLEOTIDE SEQUENCE [LARGE SCALE GENOMIC DNA]</scope>
    <source>
        <strain evidence="2">Derp</strain>
    </source>
</reference>
<keyword evidence="1" id="KW-0812">Transmembrane</keyword>
<feature type="transmembrane region" description="Helical" evidence="1">
    <location>
        <begin position="24"/>
        <end position="43"/>
    </location>
</feature>
<keyword evidence="3" id="KW-1185">Reference proteome</keyword>
<accession>A0ABQ8JI16</accession>
<keyword evidence="1" id="KW-1133">Transmembrane helix</keyword>
<proteinExistence type="predicted"/>